<dbReference type="PATRIC" id="fig|400092.3.peg.4248"/>
<dbReference type="HOGENOM" id="CLU_048995_1_2_10"/>
<keyword evidence="4" id="KW-1185">Reference proteome</keyword>
<dbReference type="Proteomes" id="UP000033109">
    <property type="component" value="Chromosome"/>
</dbReference>
<proteinExistence type="predicted"/>
<evidence type="ECO:0000256" key="1">
    <source>
        <dbReference type="SAM" id="MobiDB-lite"/>
    </source>
</evidence>
<dbReference type="InterPro" id="IPR036061">
    <property type="entry name" value="CheW-like_dom_sf"/>
</dbReference>
<dbReference type="Gene3D" id="2.30.30.40">
    <property type="entry name" value="SH3 Domains"/>
    <property type="match status" value="1"/>
</dbReference>
<dbReference type="GO" id="GO:0007165">
    <property type="term" value="P:signal transduction"/>
    <property type="evidence" value="ECO:0007669"/>
    <property type="project" value="InterPro"/>
</dbReference>
<dbReference type="PANTHER" id="PTHR22617">
    <property type="entry name" value="CHEMOTAXIS SENSOR HISTIDINE KINASE-RELATED"/>
    <property type="match status" value="1"/>
</dbReference>
<dbReference type="GO" id="GO:0005829">
    <property type="term" value="C:cytosol"/>
    <property type="evidence" value="ECO:0007669"/>
    <property type="project" value="TreeGrafter"/>
</dbReference>
<feature type="compositionally biased region" description="Polar residues" evidence="1">
    <location>
        <begin position="10"/>
        <end position="29"/>
    </location>
</feature>
<feature type="compositionally biased region" description="Basic and acidic residues" evidence="1">
    <location>
        <begin position="33"/>
        <end position="45"/>
    </location>
</feature>
<dbReference type="EMBL" id="CP009621">
    <property type="protein sequence ID" value="AKD04870.1"/>
    <property type="molecule type" value="Genomic_DNA"/>
</dbReference>
<accession>A0A0E3ZGE3</accession>
<evidence type="ECO:0000313" key="3">
    <source>
        <dbReference type="EMBL" id="AKD04870.1"/>
    </source>
</evidence>
<dbReference type="PROSITE" id="PS50851">
    <property type="entry name" value="CHEW"/>
    <property type="match status" value="1"/>
</dbReference>
<dbReference type="InterPro" id="IPR039315">
    <property type="entry name" value="CheW"/>
</dbReference>
<dbReference type="Pfam" id="PF01584">
    <property type="entry name" value="CheW"/>
    <property type="match status" value="1"/>
</dbReference>
<dbReference type="KEGG" id="pko:PKOR_19425"/>
<protein>
    <submittedName>
        <fullName evidence="3">Chemotaxis protein CheW</fullName>
    </submittedName>
</protein>
<dbReference type="AlphaFoldDB" id="A0A0E3ZGE3"/>
<evidence type="ECO:0000259" key="2">
    <source>
        <dbReference type="PROSITE" id="PS50851"/>
    </source>
</evidence>
<gene>
    <name evidence="3" type="ORF">PKOR_19425</name>
</gene>
<organism evidence="3 4">
    <name type="scientific">Pontibacter korlensis</name>
    <dbReference type="NCBI Taxonomy" id="400092"/>
    <lineage>
        <taxon>Bacteria</taxon>
        <taxon>Pseudomonadati</taxon>
        <taxon>Bacteroidota</taxon>
        <taxon>Cytophagia</taxon>
        <taxon>Cytophagales</taxon>
        <taxon>Hymenobacteraceae</taxon>
        <taxon>Pontibacter</taxon>
    </lineage>
</organism>
<feature type="domain" description="CheW-like" evidence="2">
    <location>
        <begin position="52"/>
        <end position="197"/>
    </location>
</feature>
<feature type="region of interest" description="Disordered" evidence="1">
    <location>
        <begin position="1"/>
        <end position="45"/>
    </location>
</feature>
<dbReference type="SUPFAM" id="SSF50341">
    <property type="entry name" value="CheW-like"/>
    <property type="match status" value="1"/>
</dbReference>
<dbReference type="Gene3D" id="2.40.50.180">
    <property type="entry name" value="CheA-289, Domain 4"/>
    <property type="match status" value="1"/>
</dbReference>
<dbReference type="OrthoDB" id="9794382at2"/>
<dbReference type="SMART" id="SM00260">
    <property type="entry name" value="CheW"/>
    <property type="match status" value="1"/>
</dbReference>
<name>A0A0E3ZGE3_9BACT</name>
<dbReference type="GO" id="GO:0006935">
    <property type="term" value="P:chemotaxis"/>
    <property type="evidence" value="ECO:0007669"/>
    <property type="project" value="InterPro"/>
</dbReference>
<reference evidence="3 4" key="1">
    <citation type="journal article" date="2015" name="Sci. Rep.">
        <title>Unraveling adaptation of Pontibacter korlensis to radiation and infertility in desert through complete genome and comparative transcriptomic analysis.</title>
        <authorList>
            <person name="Dai J."/>
            <person name="Dai W."/>
            <person name="Qiu C."/>
            <person name="Yang Z."/>
            <person name="Zhang Y."/>
            <person name="Zhou M."/>
            <person name="Zhang L."/>
            <person name="Fang C."/>
            <person name="Gao Q."/>
            <person name="Yang Q."/>
            <person name="Li X."/>
            <person name="Wang Z."/>
            <person name="Wang Z."/>
            <person name="Jia Z."/>
            <person name="Chen X."/>
        </authorList>
    </citation>
    <scope>NUCLEOTIDE SEQUENCE [LARGE SCALE GENOMIC DNA]</scope>
    <source>
        <strain evidence="3 4">X14-1T</strain>
    </source>
</reference>
<evidence type="ECO:0000313" key="4">
    <source>
        <dbReference type="Proteomes" id="UP000033109"/>
    </source>
</evidence>
<dbReference type="PANTHER" id="PTHR22617:SF23">
    <property type="entry name" value="CHEMOTAXIS PROTEIN CHEW"/>
    <property type="match status" value="1"/>
</dbReference>
<sequence length="203" mass="22518">MAKEAKKSNKQAASTPSEDQAVASSSEPTATAEKQKDKSVTEAAREQVTPEMVHLIVFRLGAEEYAIRIDQVKEVTVTPGITRMPRTPDFVKGVANIRGDIIAIIDLEKRFNIKTNPNLTNKILSYTLVVEADDYSIGVDVKEMPQSLNLPLTKIDKTPSFLQDVSVSENFIEGIAKTDNRLIIVLDMHKILTQDEINQLPNI</sequence>
<dbReference type="STRING" id="400092.PKOR_19425"/>
<dbReference type="InterPro" id="IPR002545">
    <property type="entry name" value="CheW-lke_dom"/>
</dbReference>
<dbReference type="RefSeq" id="WP_046312887.1">
    <property type="nucleotide sequence ID" value="NZ_CBCSCY010000041.1"/>
</dbReference>